<sequence length="280" mass="32107">MSTRYSPTVRRRRLSHEIKRRRLQARMTLDEAAKTAEIARTTVSNIESGEKKRPQVNEIKALLDAYQIEDEREREEILTLCRQSRERGWWARYKDVLRGSKYIGFETEASMISNWEPLVVPGLLQIPEYVELLAKTALVRDPTEIQRMVDARMERQKILREEPPELCAVFGEAALLALTEHPDVLHRQVEHLIQMAEGTSPTTLQMAPATRLNPGSAGGFAIMDFPTTVDPPVVFLETDTDGLYLEHPEEVARYRTLLGHLRVIALTPEETVERLHKMIS</sequence>
<accession>A0ABP7GE91</accession>
<dbReference type="Proteomes" id="UP001500908">
    <property type="component" value="Unassembled WGS sequence"/>
</dbReference>
<dbReference type="EMBL" id="BAABDD010000037">
    <property type="protein sequence ID" value="GAA3762759.1"/>
    <property type="molecule type" value="Genomic_DNA"/>
</dbReference>
<name>A0ABP7GE91_9ACTN</name>
<feature type="domain" description="HTH cro/C1-type" evidence="1">
    <location>
        <begin position="18"/>
        <end position="72"/>
    </location>
</feature>
<gene>
    <name evidence="2" type="ORF">GCM10022402_45400</name>
</gene>
<dbReference type="SMART" id="SM00530">
    <property type="entry name" value="HTH_XRE"/>
    <property type="match status" value="1"/>
</dbReference>
<dbReference type="Gene3D" id="1.10.260.40">
    <property type="entry name" value="lambda repressor-like DNA-binding domains"/>
    <property type="match status" value="1"/>
</dbReference>
<dbReference type="Pfam" id="PF19054">
    <property type="entry name" value="DUF5753"/>
    <property type="match status" value="1"/>
</dbReference>
<dbReference type="CDD" id="cd00093">
    <property type="entry name" value="HTH_XRE"/>
    <property type="match status" value="1"/>
</dbReference>
<organism evidence="2 3">
    <name type="scientific">Salinactinospora qingdaonensis</name>
    <dbReference type="NCBI Taxonomy" id="702744"/>
    <lineage>
        <taxon>Bacteria</taxon>
        <taxon>Bacillati</taxon>
        <taxon>Actinomycetota</taxon>
        <taxon>Actinomycetes</taxon>
        <taxon>Streptosporangiales</taxon>
        <taxon>Nocardiopsidaceae</taxon>
        <taxon>Salinactinospora</taxon>
    </lineage>
</organism>
<evidence type="ECO:0000313" key="2">
    <source>
        <dbReference type="EMBL" id="GAA3762759.1"/>
    </source>
</evidence>
<proteinExistence type="predicted"/>
<dbReference type="PROSITE" id="PS50943">
    <property type="entry name" value="HTH_CROC1"/>
    <property type="match status" value="1"/>
</dbReference>
<dbReference type="RefSeq" id="WP_344976221.1">
    <property type="nucleotide sequence ID" value="NZ_BAABDD010000037.1"/>
</dbReference>
<dbReference type="SUPFAM" id="SSF47413">
    <property type="entry name" value="lambda repressor-like DNA-binding domains"/>
    <property type="match status" value="1"/>
</dbReference>
<dbReference type="InterPro" id="IPR043917">
    <property type="entry name" value="DUF5753"/>
</dbReference>
<comment type="caution">
    <text evidence="2">The sequence shown here is derived from an EMBL/GenBank/DDBJ whole genome shotgun (WGS) entry which is preliminary data.</text>
</comment>
<evidence type="ECO:0000259" key="1">
    <source>
        <dbReference type="PROSITE" id="PS50943"/>
    </source>
</evidence>
<reference evidence="3" key="1">
    <citation type="journal article" date="2019" name="Int. J. Syst. Evol. Microbiol.">
        <title>The Global Catalogue of Microorganisms (GCM) 10K type strain sequencing project: providing services to taxonomists for standard genome sequencing and annotation.</title>
        <authorList>
            <consortium name="The Broad Institute Genomics Platform"/>
            <consortium name="The Broad Institute Genome Sequencing Center for Infectious Disease"/>
            <person name="Wu L."/>
            <person name="Ma J."/>
        </authorList>
    </citation>
    <scope>NUCLEOTIDE SEQUENCE [LARGE SCALE GENOMIC DNA]</scope>
    <source>
        <strain evidence="3">JCM 17137</strain>
    </source>
</reference>
<dbReference type="InterPro" id="IPR010982">
    <property type="entry name" value="Lambda_DNA-bd_dom_sf"/>
</dbReference>
<protein>
    <submittedName>
        <fullName evidence="2">Helix-turn-helix transcriptional regulator</fullName>
    </submittedName>
</protein>
<dbReference type="InterPro" id="IPR001387">
    <property type="entry name" value="Cro/C1-type_HTH"/>
</dbReference>
<keyword evidence="3" id="KW-1185">Reference proteome</keyword>
<dbReference type="Pfam" id="PF13560">
    <property type="entry name" value="HTH_31"/>
    <property type="match status" value="1"/>
</dbReference>
<evidence type="ECO:0000313" key="3">
    <source>
        <dbReference type="Proteomes" id="UP001500908"/>
    </source>
</evidence>